<name>A0A927CTY7_9BACI</name>
<reference evidence="1" key="1">
    <citation type="submission" date="2020-09" db="EMBL/GenBank/DDBJ databases">
        <title>Bacillus faecalis sp. nov., a moderately halophilic bacterium isolated from cow faeces.</title>
        <authorList>
            <person name="Jiang L."/>
            <person name="Lee J."/>
        </authorList>
    </citation>
    <scope>NUCLEOTIDE SEQUENCE</scope>
    <source>
        <strain evidence="1">AGMB 02131</strain>
    </source>
</reference>
<dbReference type="SUPFAM" id="SSF55961">
    <property type="entry name" value="Bet v1-like"/>
    <property type="match status" value="1"/>
</dbReference>
<keyword evidence="2" id="KW-1185">Reference proteome</keyword>
<dbReference type="RefSeq" id="WP_190996511.1">
    <property type="nucleotide sequence ID" value="NZ_JACXSI010000001.1"/>
</dbReference>
<dbReference type="AlphaFoldDB" id="A0A927CTY7"/>
<evidence type="ECO:0000313" key="1">
    <source>
        <dbReference type="EMBL" id="MBD3106976.1"/>
    </source>
</evidence>
<proteinExistence type="predicted"/>
<dbReference type="CDD" id="cd07812">
    <property type="entry name" value="SRPBCC"/>
    <property type="match status" value="1"/>
</dbReference>
<protein>
    <submittedName>
        <fullName evidence="1">SRPBCC family protein</fullName>
    </submittedName>
</protein>
<sequence length="145" mass="15843">MPSDAYTKQIEAPIEELWETVSDLNKWAALMPGYVEHEVVSESEGKLVFLGDFGIVKKNVTLQIQDIQRNAPEKISFKLIGVGEGVNGSGSYTLEKVADSSTNVTCQFEMAGSGFMGAMINNILKNFVPQVTKQLVEGINDKVIS</sequence>
<dbReference type="Pfam" id="PF10604">
    <property type="entry name" value="Polyketide_cyc2"/>
    <property type="match status" value="1"/>
</dbReference>
<evidence type="ECO:0000313" key="2">
    <source>
        <dbReference type="Proteomes" id="UP000602076"/>
    </source>
</evidence>
<dbReference type="EMBL" id="JACXSI010000001">
    <property type="protein sequence ID" value="MBD3106976.1"/>
    <property type="molecule type" value="Genomic_DNA"/>
</dbReference>
<dbReference type="InterPro" id="IPR019587">
    <property type="entry name" value="Polyketide_cyclase/dehydratase"/>
</dbReference>
<dbReference type="InterPro" id="IPR023393">
    <property type="entry name" value="START-like_dom_sf"/>
</dbReference>
<dbReference type="Gene3D" id="3.30.530.20">
    <property type="match status" value="1"/>
</dbReference>
<accession>A0A927CTY7</accession>
<comment type="caution">
    <text evidence="1">The sequence shown here is derived from an EMBL/GenBank/DDBJ whole genome shotgun (WGS) entry which is preliminary data.</text>
</comment>
<gene>
    <name evidence="1" type="ORF">IEO70_01105</name>
</gene>
<dbReference type="Proteomes" id="UP000602076">
    <property type="component" value="Unassembled WGS sequence"/>
</dbReference>
<organism evidence="1 2">
    <name type="scientific">Peribacillus faecalis</name>
    <dbReference type="NCBI Taxonomy" id="2772559"/>
    <lineage>
        <taxon>Bacteria</taxon>
        <taxon>Bacillati</taxon>
        <taxon>Bacillota</taxon>
        <taxon>Bacilli</taxon>
        <taxon>Bacillales</taxon>
        <taxon>Bacillaceae</taxon>
        <taxon>Peribacillus</taxon>
    </lineage>
</organism>